<proteinExistence type="predicted"/>
<keyword evidence="1" id="KW-1133">Transmembrane helix</keyword>
<dbReference type="EMBL" id="MN448288">
    <property type="protein sequence ID" value="QFG74457.1"/>
    <property type="molecule type" value="Genomic_DNA"/>
</dbReference>
<feature type="transmembrane region" description="Helical" evidence="1">
    <location>
        <begin position="12"/>
        <end position="32"/>
    </location>
</feature>
<sequence>MSTVQNATYKHIWLYLSSYGIIFALLSFLEDIIELEKIKKDYPWMKGTLAIIFGFIFYLIVGLKQLE</sequence>
<keyword evidence="1" id="KW-0472">Membrane</keyword>
<keyword evidence="1" id="KW-0812">Transmembrane</keyword>
<accession>A0A5J6VK38</accession>
<protein>
    <submittedName>
        <fullName evidence="2">Uncharacterized protein</fullName>
    </submittedName>
</protein>
<name>A0A5J6VK38_9VIRU</name>
<evidence type="ECO:0000313" key="2">
    <source>
        <dbReference type="EMBL" id="QFG74457.1"/>
    </source>
</evidence>
<evidence type="ECO:0000256" key="1">
    <source>
        <dbReference type="SAM" id="Phobius"/>
    </source>
</evidence>
<organism evidence="2">
    <name type="scientific">Megaviridae environmental sample</name>
    <dbReference type="NCBI Taxonomy" id="1737588"/>
    <lineage>
        <taxon>Viruses</taxon>
        <taxon>Varidnaviria</taxon>
        <taxon>Bamfordvirae</taxon>
        <taxon>Nucleocytoviricota</taxon>
        <taxon>Megaviricetes</taxon>
        <taxon>Imitervirales</taxon>
        <taxon>Mimiviridae</taxon>
        <taxon>environmental samples</taxon>
    </lineage>
</organism>
<reference evidence="2" key="1">
    <citation type="journal article" date="2019" name="Philos. Trans. R. Soc. Lond., B, Biol. Sci.">
        <title>Targeted metagenomic recovery of four divergent viruses reveals shared and distinctive characteristics of giant viruses of marine eukaryotes.</title>
        <authorList>
            <person name="Needham D.M."/>
            <person name="Poirier C."/>
            <person name="Hehenberger E."/>
            <person name="Jimenez V."/>
            <person name="Swalwell J.E."/>
            <person name="Santoro A.E."/>
            <person name="Worden A.Z."/>
        </authorList>
    </citation>
    <scope>NUCLEOTIDE SEQUENCE</scope>
    <source>
        <strain evidence="2">MPacV-611</strain>
    </source>
</reference>
<feature type="transmembrane region" description="Helical" evidence="1">
    <location>
        <begin position="44"/>
        <end position="63"/>
    </location>
</feature>